<dbReference type="InterPro" id="IPR008271">
    <property type="entry name" value="Ser/Thr_kinase_AS"/>
</dbReference>
<dbReference type="GO" id="GO:0004674">
    <property type="term" value="F:protein serine/threonine kinase activity"/>
    <property type="evidence" value="ECO:0007669"/>
    <property type="project" value="UniProtKB-KW"/>
</dbReference>
<dbReference type="CDD" id="cd01951">
    <property type="entry name" value="lectin_L-type"/>
    <property type="match status" value="1"/>
</dbReference>
<dbReference type="EMBL" id="RBNJ01000778">
    <property type="protein sequence ID" value="RUS34036.1"/>
    <property type="molecule type" value="Genomic_DNA"/>
</dbReference>
<evidence type="ECO:0000313" key="9">
    <source>
        <dbReference type="Proteomes" id="UP000274822"/>
    </source>
</evidence>
<dbReference type="GO" id="GO:0005524">
    <property type="term" value="F:ATP binding"/>
    <property type="evidence" value="ECO:0007669"/>
    <property type="project" value="UniProtKB-UniRule"/>
</dbReference>
<keyword evidence="4" id="KW-0418">Kinase</keyword>
<dbReference type="PROSITE" id="PS00108">
    <property type="entry name" value="PROTEIN_KINASE_ST"/>
    <property type="match status" value="1"/>
</dbReference>
<accession>A0A433QWA1</accession>
<feature type="domain" description="Protein kinase" evidence="7">
    <location>
        <begin position="19"/>
        <end position="318"/>
    </location>
</feature>
<keyword evidence="1" id="KW-0723">Serine/threonine-protein kinase</keyword>
<evidence type="ECO:0000256" key="6">
    <source>
        <dbReference type="PROSITE-ProRule" id="PRU10141"/>
    </source>
</evidence>
<dbReference type="InterPro" id="IPR000719">
    <property type="entry name" value="Prot_kinase_dom"/>
</dbReference>
<dbReference type="PANTHER" id="PTHR44329:SF288">
    <property type="entry name" value="MITOGEN-ACTIVATED PROTEIN KINASE KINASE KINASE 20"/>
    <property type="match status" value="1"/>
</dbReference>
<dbReference type="Gene3D" id="2.60.120.200">
    <property type="match status" value="1"/>
</dbReference>
<evidence type="ECO:0000256" key="1">
    <source>
        <dbReference type="ARBA" id="ARBA00022527"/>
    </source>
</evidence>
<dbReference type="InterPro" id="IPR013320">
    <property type="entry name" value="ConA-like_dom_sf"/>
</dbReference>
<proteinExistence type="predicted"/>
<dbReference type="AlphaFoldDB" id="A0A433QWA1"/>
<sequence>MSLRSPSHNSPIVAKSQQVELHWEIGSGAFGSVWHGSWNTRPVAVKKLVLDGNRNKLIDIVHYRNYKLVADLQGVYFEDQTSEDETGVAMNREVCSLLLYAGDRSLTSYLQAPVMYPKEPNEPQRLSWYQKRVIFMELCSAIHAMHQHGIIHGDIKSDNVVLSGIGSLVSFVMIADFNVSARNENFRNIGRDPRYVAPERWRSKDVENRQATDVYSLGIVLWEIATDAREKPYAGMSKASLNEKANEKYRFSGKHLHELMLALPSDHPQDICDVIRWCCAFDPEDRPLLPWLIMYLEERVGDWRQGRDFARVVSHPILTASTMVDGAPALCSSRQVDVETSRATIAYTPMSVGNTLTEHPFPTVMATLRSKLKVLDMNDDAVSASRDKHVPPEANHSTLLGLTLVNSVNSRDTLVEAGGYGTLGTALSDCQSEQLSPTNSVSGGDPVEAGGYGTLGTALSDCQSEQLSPTNFVRGGDPVEAGGYGTLGTALSDCQSEQLTPTDFVSGGDLDVKGEPMPLSPLVSIANFVSQQECMTSWACCSVDHKNGMNTELFLHMERDGDAESTTPDGDIPPAELLNPDRRDELAEWYFCQGSHNFNILPRRLNVHVQAHDFLVQAAKLGHAHAQDMLHELWFESYSRKEITWYNGEGHELRENKHPIAAVRLSKLYTHLNIGHSDYVLGRYYDAIGDEAVAVKHYRRSASKGHGNAAIFLIDYKLYKSADKGHVCNALELYLDLLTVKLQLEVLDDHFPKRAELAALVSDVRQMVMTSDAAAIPWWRKLADMNLGKAQIFIAYCYEHGLHGVEKNLPEALQLYSLAQKTPDFSEYGVSLQRWALCEEAASSGLRRLRVTEELREIGVGAMQFGFLNLAVVLLQRAADLGDPEAISLLMSMNCTTEKTAGNDMKQVRDGLHKVETIARANNFAALEGLLRYYWRWQRRDEWLEWTQFRSTVARVHWRSSFNGISNATEDVSQPQGILPQFVLLTHSDLSVVGDATFPFHSTNESAMNNSAYTLLPLVRLTDAAPEQVGAVWTIRPICFLGGFACEFSFRMTNGNPGEPAIDGSEGMAFVLQAHKENAIGKGEWHLGFSGIKHSHVWSSGDLCGDPNGNHISIQTSIGYNVMASHEQSLGCVTELPPLNDGGWYTARILYLPENGDSGGSGASDRLEVWLSTIVDENGFGTDYVCVVAANELHLRDIIGKDEAWIGLTASTGKKTPQCHEVASLRFTEVLM</sequence>
<evidence type="ECO:0000259" key="7">
    <source>
        <dbReference type="PROSITE" id="PS50011"/>
    </source>
</evidence>
<keyword evidence="9" id="KW-1185">Reference proteome</keyword>
<dbReference type="PANTHER" id="PTHR44329">
    <property type="entry name" value="SERINE/THREONINE-PROTEIN KINASE TNNI3K-RELATED"/>
    <property type="match status" value="1"/>
</dbReference>
<dbReference type="Gene3D" id="1.10.510.10">
    <property type="entry name" value="Transferase(Phosphotransferase) domain 1"/>
    <property type="match status" value="1"/>
</dbReference>
<keyword evidence="2" id="KW-0808">Transferase</keyword>
<organism evidence="8 9">
    <name type="scientific">Jimgerdemannia flammicorona</name>
    <dbReference type="NCBI Taxonomy" id="994334"/>
    <lineage>
        <taxon>Eukaryota</taxon>
        <taxon>Fungi</taxon>
        <taxon>Fungi incertae sedis</taxon>
        <taxon>Mucoromycota</taxon>
        <taxon>Mucoromycotina</taxon>
        <taxon>Endogonomycetes</taxon>
        <taxon>Endogonales</taxon>
        <taxon>Endogonaceae</taxon>
        <taxon>Jimgerdemannia</taxon>
    </lineage>
</organism>
<dbReference type="SMART" id="SM00671">
    <property type="entry name" value="SEL1"/>
    <property type="match status" value="3"/>
</dbReference>
<dbReference type="Gene3D" id="1.25.40.10">
    <property type="entry name" value="Tetratricopeptide repeat domain"/>
    <property type="match status" value="1"/>
</dbReference>
<dbReference type="InterPro" id="IPR001245">
    <property type="entry name" value="Ser-Thr/Tyr_kinase_cat_dom"/>
</dbReference>
<evidence type="ECO:0000256" key="2">
    <source>
        <dbReference type="ARBA" id="ARBA00022679"/>
    </source>
</evidence>
<dbReference type="PROSITE" id="PS00107">
    <property type="entry name" value="PROTEIN_KINASE_ATP"/>
    <property type="match status" value="1"/>
</dbReference>
<dbReference type="InterPro" id="IPR056573">
    <property type="entry name" value="Lectin_L-type_dom"/>
</dbReference>
<name>A0A433QWA1_9FUNG</name>
<dbReference type="SUPFAM" id="SSF56112">
    <property type="entry name" value="Protein kinase-like (PK-like)"/>
    <property type="match status" value="1"/>
</dbReference>
<dbReference type="InterPro" id="IPR006597">
    <property type="entry name" value="Sel1-like"/>
</dbReference>
<dbReference type="InterPro" id="IPR051681">
    <property type="entry name" value="Ser/Thr_Kinases-Pseudokinases"/>
</dbReference>
<feature type="binding site" evidence="6">
    <location>
        <position position="47"/>
    </location>
    <ligand>
        <name>ATP</name>
        <dbReference type="ChEBI" id="CHEBI:30616"/>
    </ligand>
</feature>
<evidence type="ECO:0000313" key="8">
    <source>
        <dbReference type="EMBL" id="RUS34036.1"/>
    </source>
</evidence>
<evidence type="ECO:0000256" key="3">
    <source>
        <dbReference type="ARBA" id="ARBA00022741"/>
    </source>
</evidence>
<dbReference type="Proteomes" id="UP000274822">
    <property type="component" value="Unassembled WGS sequence"/>
</dbReference>
<dbReference type="Pfam" id="PF08238">
    <property type="entry name" value="Sel1"/>
    <property type="match status" value="3"/>
</dbReference>
<dbReference type="SUPFAM" id="SSF81901">
    <property type="entry name" value="HCP-like"/>
    <property type="match status" value="2"/>
</dbReference>
<dbReference type="Pfam" id="PF07714">
    <property type="entry name" value="PK_Tyr_Ser-Thr"/>
    <property type="match status" value="1"/>
</dbReference>
<evidence type="ECO:0000256" key="4">
    <source>
        <dbReference type="ARBA" id="ARBA00022777"/>
    </source>
</evidence>
<keyword evidence="5 6" id="KW-0067">ATP-binding</keyword>
<dbReference type="PROSITE" id="PS50011">
    <property type="entry name" value="PROTEIN_KINASE_DOM"/>
    <property type="match status" value="1"/>
</dbReference>
<dbReference type="SMART" id="SM00220">
    <property type="entry name" value="S_TKc"/>
    <property type="match status" value="1"/>
</dbReference>
<gene>
    <name evidence="8" type="ORF">BC938DRAFT_482722</name>
</gene>
<protein>
    <recommendedName>
        <fullName evidence="7">Protein kinase domain-containing protein</fullName>
    </recommendedName>
</protein>
<reference evidence="8 9" key="1">
    <citation type="journal article" date="2018" name="New Phytol.">
        <title>Phylogenomics of Endogonaceae and evolution of mycorrhizas within Mucoromycota.</title>
        <authorList>
            <person name="Chang Y."/>
            <person name="Desiro A."/>
            <person name="Na H."/>
            <person name="Sandor L."/>
            <person name="Lipzen A."/>
            <person name="Clum A."/>
            <person name="Barry K."/>
            <person name="Grigoriev I.V."/>
            <person name="Martin F.M."/>
            <person name="Stajich J.E."/>
            <person name="Smith M.E."/>
            <person name="Bonito G."/>
            <person name="Spatafora J.W."/>
        </authorList>
    </citation>
    <scope>NUCLEOTIDE SEQUENCE [LARGE SCALE GENOMIC DNA]</scope>
    <source>
        <strain evidence="8 9">AD002</strain>
    </source>
</reference>
<dbReference type="Gene3D" id="3.30.200.20">
    <property type="entry name" value="Phosphorylase Kinase, domain 1"/>
    <property type="match status" value="1"/>
</dbReference>
<dbReference type="InterPro" id="IPR017441">
    <property type="entry name" value="Protein_kinase_ATP_BS"/>
</dbReference>
<keyword evidence="3 6" id="KW-0547">Nucleotide-binding</keyword>
<comment type="caution">
    <text evidence="8">The sequence shown here is derived from an EMBL/GenBank/DDBJ whole genome shotgun (WGS) entry which is preliminary data.</text>
</comment>
<evidence type="ECO:0000256" key="5">
    <source>
        <dbReference type="ARBA" id="ARBA00022840"/>
    </source>
</evidence>
<dbReference type="InterPro" id="IPR011990">
    <property type="entry name" value="TPR-like_helical_dom_sf"/>
</dbReference>
<dbReference type="InterPro" id="IPR011009">
    <property type="entry name" value="Kinase-like_dom_sf"/>
</dbReference>
<dbReference type="SUPFAM" id="SSF49899">
    <property type="entry name" value="Concanavalin A-like lectins/glucanases"/>
    <property type="match status" value="1"/>
</dbReference>